<comment type="caution">
    <text evidence="4">The sequence shown here is derived from an EMBL/GenBank/DDBJ whole genome shotgun (WGS) entry which is preliminary data.</text>
</comment>
<feature type="compositionally biased region" description="Low complexity" evidence="2">
    <location>
        <begin position="85"/>
        <end position="108"/>
    </location>
</feature>
<dbReference type="PROSITE" id="PS50103">
    <property type="entry name" value="ZF_C3H1"/>
    <property type="match status" value="1"/>
</dbReference>
<feature type="non-terminal residue" evidence="4">
    <location>
        <position position="1"/>
    </location>
</feature>
<proteinExistence type="predicted"/>
<feature type="region of interest" description="Disordered" evidence="2">
    <location>
        <begin position="1"/>
        <end position="133"/>
    </location>
</feature>
<keyword evidence="1" id="KW-0862">Zinc</keyword>
<dbReference type="EMBL" id="BRYB01001583">
    <property type="protein sequence ID" value="GMI29011.1"/>
    <property type="molecule type" value="Genomic_DNA"/>
</dbReference>
<feature type="compositionally biased region" description="Low complexity" evidence="2">
    <location>
        <begin position="35"/>
        <end position="77"/>
    </location>
</feature>
<gene>
    <name evidence="4" type="ORF">TeGR_g8249</name>
</gene>
<evidence type="ECO:0000259" key="3">
    <source>
        <dbReference type="PROSITE" id="PS50103"/>
    </source>
</evidence>
<feature type="non-terminal residue" evidence="4">
    <location>
        <position position="297"/>
    </location>
</feature>
<feature type="region of interest" description="Disordered" evidence="2">
    <location>
        <begin position="174"/>
        <end position="208"/>
    </location>
</feature>
<feature type="compositionally biased region" description="Pro residues" evidence="2">
    <location>
        <begin position="21"/>
        <end position="34"/>
    </location>
</feature>
<organism evidence="4 5">
    <name type="scientific">Tetraparma gracilis</name>
    <dbReference type="NCBI Taxonomy" id="2962635"/>
    <lineage>
        <taxon>Eukaryota</taxon>
        <taxon>Sar</taxon>
        <taxon>Stramenopiles</taxon>
        <taxon>Ochrophyta</taxon>
        <taxon>Bolidophyceae</taxon>
        <taxon>Parmales</taxon>
        <taxon>Triparmaceae</taxon>
        <taxon>Tetraparma</taxon>
    </lineage>
</organism>
<keyword evidence="1" id="KW-0479">Metal-binding</keyword>
<evidence type="ECO:0000256" key="1">
    <source>
        <dbReference type="PROSITE-ProRule" id="PRU00723"/>
    </source>
</evidence>
<dbReference type="Pfam" id="PF10453">
    <property type="entry name" value="NUFIP1"/>
    <property type="match status" value="1"/>
</dbReference>
<feature type="domain" description="C3H1-type" evidence="3">
    <location>
        <begin position="245"/>
        <end position="272"/>
    </location>
</feature>
<reference evidence="4 5" key="1">
    <citation type="journal article" date="2023" name="Commun. Biol.">
        <title>Genome analysis of Parmales, the sister group of diatoms, reveals the evolutionary specialization of diatoms from phago-mixotrophs to photoautotrophs.</title>
        <authorList>
            <person name="Ban H."/>
            <person name="Sato S."/>
            <person name="Yoshikawa S."/>
            <person name="Yamada K."/>
            <person name="Nakamura Y."/>
            <person name="Ichinomiya M."/>
            <person name="Sato N."/>
            <person name="Blanc-Mathieu R."/>
            <person name="Endo H."/>
            <person name="Kuwata A."/>
            <person name="Ogata H."/>
        </authorList>
    </citation>
    <scope>NUCLEOTIDE SEQUENCE [LARGE SCALE GENOMIC DNA]</scope>
</reference>
<evidence type="ECO:0000313" key="5">
    <source>
        <dbReference type="Proteomes" id="UP001165060"/>
    </source>
</evidence>
<feature type="compositionally biased region" description="Pro residues" evidence="2">
    <location>
        <begin position="1"/>
        <end position="11"/>
    </location>
</feature>
<evidence type="ECO:0000313" key="4">
    <source>
        <dbReference type="EMBL" id="GMI29011.1"/>
    </source>
</evidence>
<feature type="compositionally biased region" description="Basic and acidic residues" evidence="2">
    <location>
        <begin position="191"/>
        <end position="206"/>
    </location>
</feature>
<feature type="compositionally biased region" description="Basic and acidic residues" evidence="2">
    <location>
        <begin position="114"/>
        <end position="127"/>
    </location>
</feature>
<accession>A0ABQ6MM03</accession>
<dbReference type="InterPro" id="IPR019496">
    <property type="entry name" value="NUFIP1_cons_dom"/>
</dbReference>
<sequence>PPLPPPIPYPRPAGLAGVPWGAPPPPGSLQPPPGFQQGYQQGYQQHAYQQGFQHAPQQPGYQQPGYQQPGLPSGSAPPGYPPQGPAAAPSAGGYFASRSAPAAPAPAAGRGGKRTREEPAASPKPEKPAVLPAAYRQPPGFRTVAVDVGGSVQRFDIVLGDSPADVAAWREARRKRWPSAANVADKRRRQAREAAEKGERERREAGRAAVGTDAVERAVARCLSATGLKPSAPSGAAALHNTQAKGGAPHCTQFLARGCLRGSLCELVHDPGALRGRQEGLRREAAVRDREARRLEG</sequence>
<feature type="zinc finger region" description="C3H1-type" evidence="1">
    <location>
        <begin position="245"/>
        <end position="272"/>
    </location>
</feature>
<protein>
    <recommendedName>
        <fullName evidence="3">C3H1-type domain-containing protein</fullName>
    </recommendedName>
</protein>
<keyword evidence="1" id="KW-0863">Zinc-finger</keyword>
<dbReference type="Proteomes" id="UP001165060">
    <property type="component" value="Unassembled WGS sequence"/>
</dbReference>
<evidence type="ECO:0000256" key="2">
    <source>
        <dbReference type="SAM" id="MobiDB-lite"/>
    </source>
</evidence>
<name>A0ABQ6MM03_9STRA</name>
<dbReference type="InterPro" id="IPR000571">
    <property type="entry name" value="Znf_CCCH"/>
</dbReference>
<keyword evidence="5" id="KW-1185">Reference proteome</keyword>